<dbReference type="RefSeq" id="WP_002945543.1">
    <property type="nucleotide sequence ID" value="NZ_CP012543.1"/>
</dbReference>
<dbReference type="GO" id="GO:0016740">
    <property type="term" value="F:transferase activity"/>
    <property type="evidence" value="ECO:0007669"/>
    <property type="project" value="UniProtKB-KW"/>
</dbReference>
<dbReference type="PANTHER" id="PTHR41786">
    <property type="entry name" value="MOTILITY ACCESSORY FACTOR MAF"/>
    <property type="match status" value="1"/>
</dbReference>
<dbReference type="Pfam" id="PF01973">
    <property type="entry name" value="MptE-like"/>
    <property type="match status" value="1"/>
</dbReference>
<name>A0A6G5QK21_CAMRE</name>
<evidence type="ECO:0000313" key="5">
    <source>
        <dbReference type="Proteomes" id="UP000502377"/>
    </source>
</evidence>
<dbReference type="EMBL" id="CP012543">
    <property type="protein sequence ID" value="QCD45927.1"/>
    <property type="molecule type" value="Genomic_DNA"/>
</dbReference>
<evidence type="ECO:0000256" key="1">
    <source>
        <dbReference type="SAM" id="MobiDB-lite"/>
    </source>
</evidence>
<feature type="region of interest" description="Disordered" evidence="1">
    <location>
        <begin position="1"/>
        <end position="22"/>
    </location>
</feature>
<feature type="compositionally biased region" description="Basic and acidic residues" evidence="1">
    <location>
        <begin position="1"/>
        <end position="10"/>
    </location>
</feature>
<dbReference type="KEGG" id="crx:CRECT_0227"/>
<gene>
    <name evidence="4" type="primary">pseE</name>
    <name evidence="4" type="ORF">CRECT_0227</name>
</gene>
<protein>
    <submittedName>
        <fullName evidence="4">PseE protein, putative pseudaminic acid transferase</fullName>
    </submittedName>
</protein>
<evidence type="ECO:0000259" key="3">
    <source>
        <dbReference type="Pfam" id="PF20157"/>
    </source>
</evidence>
<dbReference type="AlphaFoldDB" id="A0A6G5QK21"/>
<dbReference type="InterPro" id="IPR045376">
    <property type="entry name" value="Maf_N"/>
</dbReference>
<reference evidence="4 5" key="1">
    <citation type="submission" date="2016-07" db="EMBL/GenBank/DDBJ databases">
        <title>Comparative genomics of the Campylobacter concisus group.</title>
        <authorList>
            <person name="Miller W.G."/>
            <person name="Yee E."/>
            <person name="Chapman M.H."/>
            <person name="Huynh S."/>
            <person name="Bono J.L."/>
            <person name="On S.L.W."/>
            <person name="StLeger J."/>
            <person name="Foster G."/>
            <person name="Parker C.T."/>
        </authorList>
    </citation>
    <scope>NUCLEOTIDE SEQUENCE [LARGE SCALE GENOMIC DNA]</scope>
    <source>
        <strain evidence="4 5">ATCC 33238</strain>
    </source>
</reference>
<feature type="domain" description="6-hydroxymethylpterin diphosphokinase MptE-like" evidence="2">
    <location>
        <begin position="243"/>
        <end position="414"/>
    </location>
</feature>
<evidence type="ECO:0000313" key="4">
    <source>
        <dbReference type="EMBL" id="QCD45927.1"/>
    </source>
</evidence>
<accession>A0A6G5QK21</accession>
<feature type="domain" description="Glycosyltransferase Maf N-terminal" evidence="3">
    <location>
        <begin position="81"/>
        <end position="160"/>
    </location>
</feature>
<dbReference type="PANTHER" id="PTHR41786:SF1">
    <property type="entry name" value="6-HYDROXYMETHYLPTERIN DIPHOSPHOKINASE MPTE-LIKE DOMAIN-CONTAINING PROTEIN"/>
    <property type="match status" value="1"/>
</dbReference>
<organism evidence="4 5">
    <name type="scientific">Campylobacter rectus</name>
    <name type="common">Wolinella recta</name>
    <dbReference type="NCBI Taxonomy" id="203"/>
    <lineage>
        <taxon>Bacteria</taxon>
        <taxon>Pseudomonadati</taxon>
        <taxon>Campylobacterota</taxon>
        <taxon>Epsilonproteobacteria</taxon>
        <taxon>Campylobacterales</taxon>
        <taxon>Campylobacteraceae</taxon>
        <taxon>Campylobacter</taxon>
    </lineage>
</organism>
<sequence length="686" mass="78672">MTKKKEDKCLKPHGLQKKGGKEDQALKNELGESVASIANPIFKKNLQALFQQDEILAARLWGMEGMKGYDVFIGKDPIDINIINNKTLKYVYENPVKDVKEALENIEKEYKRYPIMYFYGLGNGIFYKALLKNETHQKIVVVEPEVEIIYAVLNLVDLSQELLSERLIIFFSEFTTYSQFYYIVSKPEFTPYAKTYNLHVHTRFYDDFNDDLIKINKNFAKAVSQTVIVHGNSIDDMLIGIKHHIEHIPEMVSNYCYTKLIKKRHKLIDTAIVVSTGPSLDKQLDTLKKFAPYVTVISLDASYPILLKHGIKPDYVTSIERVEATASFFKHKNKKFDENIYFIVASLTHGQTVKNILPRRLVLTMRPHQGEMAFNMPKYGYLGAGHSTANQAYQLAYVLGHKNIVLIGQDLAFAPDGKSHATGHAFAQADEYLYTVAYGGEGEVRTTYVWDKFKNQFESDIEHSNKKDVITYNCTEGGARILGCIEKPFLETMQELCKDKKTKSLPNIEKNDKKISNKDLMVAYKYIVKKIGMQTMAKEKIEKVFLEIVPKIDDIMRLRDSDKITENLLNDLLKITDKIDKTKNFLVQKRFKSSVENILQMAVYYQELELAKISVAPSDTVMQKVNKLVEWIEMHKYWLFSAAGGLNAEIEVTRKASKNLVKELKKRGLITKDEIGKAKEDFTLSI</sequence>
<evidence type="ECO:0000259" key="2">
    <source>
        <dbReference type="Pfam" id="PF01973"/>
    </source>
</evidence>
<proteinExistence type="predicted"/>
<keyword evidence="4" id="KW-0808">Transferase</keyword>
<dbReference type="Proteomes" id="UP000502377">
    <property type="component" value="Chromosome"/>
</dbReference>
<dbReference type="Pfam" id="PF20157">
    <property type="entry name" value="Maf_flag10_N"/>
    <property type="match status" value="1"/>
</dbReference>
<dbReference type="InterPro" id="IPR002826">
    <property type="entry name" value="MptE-like"/>
</dbReference>